<gene>
    <name evidence="4" type="ORF">DFA_10037</name>
</gene>
<reference evidence="5" key="1">
    <citation type="journal article" date="2011" name="Genome Res.">
        <title>Phylogeny-wide analysis of social amoeba genomes highlights ancient origins for complex intercellular communication.</title>
        <authorList>
            <person name="Heidel A.J."/>
            <person name="Lawal H.M."/>
            <person name="Felder M."/>
            <person name="Schilde C."/>
            <person name="Helps N.R."/>
            <person name="Tunggal B."/>
            <person name="Rivero F."/>
            <person name="John U."/>
            <person name="Schleicher M."/>
            <person name="Eichinger L."/>
            <person name="Platzer M."/>
            <person name="Noegel A.A."/>
            <person name="Schaap P."/>
            <person name="Gloeckner G."/>
        </authorList>
    </citation>
    <scope>NUCLEOTIDE SEQUENCE [LARGE SCALE GENOMIC DNA]</scope>
    <source>
        <strain evidence="5">SH3</strain>
    </source>
</reference>
<evidence type="ECO:0000256" key="1">
    <source>
        <dbReference type="ARBA" id="ARBA00006270"/>
    </source>
</evidence>
<keyword evidence="5" id="KW-1185">Reference proteome</keyword>
<dbReference type="GO" id="GO:0003924">
    <property type="term" value="F:GTPase activity"/>
    <property type="evidence" value="ECO:0007669"/>
    <property type="project" value="InterPro"/>
</dbReference>
<evidence type="ECO:0000313" key="5">
    <source>
        <dbReference type="Proteomes" id="UP000007797"/>
    </source>
</evidence>
<protein>
    <submittedName>
        <fullName evidence="4">Uncharacterized protein</fullName>
    </submittedName>
</protein>
<dbReference type="SUPFAM" id="SSF140860">
    <property type="entry name" value="Pseudo ankyrin repeat-like"/>
    <property type="match status" value="1"/>
</dbReference>
<dbReference type="EMBL" id="GL883026">
    <property type="protein sequence ID" value="EGG15207.1"/>
    <property type="molecule type" value="Genomic_DNA"/>
</dbReference>
<comment type="similarity">
    <text evidence="1">Belongs to the small GTPase superfamily. Rab family.</text>
</comment>
<dbReference type="InterPro" id="IPR050305">
    <property type="entry name" value="Small_GTPase_Rab"/>
</dbReference>
<dbReference type="Gene3D" id="3.40.50.300">
    <property type="entry name" value="P-loop containing nucleotide triphosphate hydrolases"/>
    <property type="match status" value="1"/>
</dbReference>
<dbReference type="PROSITE" id="PS51419">
    <property type="entry name" value="RAB"/>
    <property type="match status" value="1"/>
</dbReference>
<dbReference type="SUPFAM" id="SSF52540">
    <property type="entry name" value="P-loop containing nucleoside triphosphate hydrolases"/>
    <property type="match status" value="1"/>
</dbReference>
<name>F4Q938_CACFS</name>
<dbReference type="Proteomes" id="UP000007797">
    <property type="component" value="Unassembled WGS sequence"/>
</dbReference>
<dbReference type="STRING" id="1054147.F4Q938"/>
<dbReference type="RefSeq" id="XP_004351927.1">
    <property type="nucleotide sequence ID" value="XM_004351875.1"/>
</dbReference>
<evidence type="ECO:0000256" key="3">
    <source>
        <dbReference type="ARBA" id="ARBA00023134"/>
    </source>
</evidence>
<dbReference type="InterPro" id="IPR001806">
    <property type="entry name" value="Small_GTPase"/>
</dbReference>
<dbReference type="AlphaFoldDB" id="F4Q938"/>
<dbReference type="OrthoDB" id="23985at2759"/>
<dbReference type="KEGG" id="dfa:DFA_10037"/>
<sequence>MTRPTKPSIVLGNFRITITGDRHVGKHTFIQSLFGVTSVSRVLLDEPPILLPIINQLDNHIKWNNTINNVDVKFKLNVVVLKEERFKLHSQVSIYRQARIVFILFDVTDQQSFENLKGWHGETQRYCWEMVEVVFIGTKRDLVNQRKVTREQANDFALGLGCSYFEVGQDDDTCIDRISKYIRNIIFKQITTIHLDLNVQVARGIGIRNISFWCTNRYFNVLKYYKTKSLPIQITNIAKLSSFLRMPGNLELLQYIVEKIDRLYQNEKCQIVDEVIIGGDLSKVQYLYSKGFYWTFEGLLMAIALDHIEIVKFIVEMSGKIIEGNRKDLSNRPPFLNQDNLKRCIKMAKSYNRKEIGNIVSLKKQYSTLIGKLANLFSTS</sequence>
<keyword evidence="2" id="KW-0547">Nucleotide-binding</keyword>
<evidence type="ECO:0000313" key="4">
    <source>
        <dbReference type="EMBL" id="EGG15207.1"/>
    </source>
</evidence>
<dbReference type="SMART" id="SM00173">
    <property type="entry name" value="RAS"/>
    <property type="match status" value="1"/>
</dbReference>
<keyword evidence="3" id="KW-0342">GTP-binding</keyword>
<dbReference type="GO" id="GO:0005525">
    <property type="term" value="F:GTP binding"/>
    <property type="evidence" value="ECO:0007669"/>
    <property type="project" value="UniProtKB-KW"/>
</dbReference>
<dbReference type="SMART" id="SM00175">
    <property type="entry name" value="RAB"/>
    <property type="match status" value="1"/>
</dbReference>
<dbReference type="InterPro" id="IPR027417">
    <property type="entry name" value="P-loop_NTPase"/>
</dbReference>
<proteinExistence type="inferred from homology"/>
<dbReference type="GeneID" id="14867047"/>
<evidence type="ECO:0000256" key="2">
    <source>
        <dbReference type="ARBA" id="ARBA00022741"/>
    </source>
</evidence>
<organism evidence="4 5">
    <name type="scientific">Cavenderia fasciculata</name>
    <name type="common">Slime mold</name>
    <name type="synonym">Dictyostelium fasciculatum</name>
    <dbReference type="NCBI Taxonomy" id="261658"/>
    <lineage>
        <taxon>Eukaryota</taxon>
        <taxon>Amoebozoa</taxon>
        <taxon>Evosea</taxon>
        <taxon>Eumycetozoa</taxon>
        <taxon>Dictyostelia</taxon>
        <taxon>Acytosteliales</taxon>
        <taxon>Cavenderiaceae</taxon>
        <taxon>Cavenderia</taxon>
    </lineage>
</organism>
<dbReference type="Pfam" id="PF00071">
    <property type="entry name" value="Ras"/>
    <property type="match status" value="1"/>
</dbReference>
<accession>F4Q938</accession>
<dbReference type="PANTHER" id="PTHR47980">
    <property type="entry name" value="LD44762P"/>
    <property type="match status" value="1"/>
</dbReference>